<dbReference type="InterPro" id="IPR036052">
    <property type="entry name" value="TrpB-like_PALP_sf"/>
</dbReference>
<evidence type="ECO:0008006" key="4">
    <source>
        <dbReference type="Google" id="ProtNLM"/>
    </source>
</evidence>
<feature type="region of interest" description="Disordered" evidence="1">
    <location>
        <begin position="347"/>
        <end position="397"/>
    </location>
</feature>
<keyword evidence="3" id="KW-1185">Reference proteome</keyword>
<feature type="region of interest" description="Disordered" evidence="1">
    <location>
        <begin position="420"/>
        <end position="451"/>
    </location>
</feature>
<evidence type="ECO:0000256" key="1">
    <source>
        <dbReference type="SAM" id="MobiDB-lite"/>
    </source>
</evidence>
<dbReference type="Gene3D" id="3.40.50.1100">
    <property type="match status" value="2"/>
</dbReference>
<protein>
    <recommendedName>
        <fullName evidence="4">Pyridoxal-phosphate dependent enzyme</fullName>
    </recommendedName>
</protein>
<evidence type="ECO:0000313" key="2">
    <source>
        <dbReference type="EMBL" id="MBB4265378.1"/>
    </source>
</evidence>
<organism evidence="2 3">
    <name type="scientific">Roseospira visakhapatnamensis</name>
    <dbReference type="NCBI Taxonomy" id="390880"/>
    <lineage>
        <taxon>Bacteria</taxon>
        <taxon>Pseudomonadati</taxon>
        <taxon>Pseudomonadota</taxon>
        <taxon>Alphaproteobacteria</taxon>
        <taxon>Rhodospirillales</taxon>
        <taxon>Rhodospirillaceae</taxon>
        <taxon>Roseospira</taxon>
    </lineage>
</organism>
<dbReference type="EMBL" id="JACIGK010000005">
    <property type="protein sequence ID" value="MBB4265378.1"/>
    <property type="molecule type" value="Genomic_DNA"/>
</dbReference>
<feature type="compositionally biased region" description="Acidic residues" evidence="1">
    <location>
        <begin position="420"/>
        <end position="435"/>
    </location>
</feature>
<comment type="caution">
    <text evidence="2">The sequence shown here is derived from an EMBL/GenBank/DDBJ whole genome shotgun (WGS) entry which is preliminary data.</text>
</comment>
<dbReference type="Proteomes" id="UP000554286">
    <property type="component" value="Unassembled WGS sequence"/>
</dbReference>
<accession>A0A7W6RCF1</accession>
<sequence length="487" mass="51260">MTLPPDFGPTGVGAEVACTGCGTPVTLTQSLGLRCPLADSDDGQDHALYRFLDGPRLCFPESLDRNPFVRYRTLFTTYHVARQLGLPDEDYVELVAGLSRRAADLLGEPLLMADVAEVPVDSADLALPVRRLEATNAVLPWATRGLFGILVHLAALEAVGQRAAVAARARPLVCLGDPDTIRVAVILAQLSGRPMSVVVPDPCPAAVMAFLRAARVEPLVADGPSPAACRARFHRALRDGALPFTPYGAHALPAREGLATLAYDIAEALHARGESLAMMVVPATGGALPSALVTGYSEAFLVGGAGTLPRLIVLEGEGEGALIHAMDRLDDRMGRVCEPDPNVYVPALRDAARDPDAYLDPGPDTTADDDDLDDDLDDEDTRAWDANPGQPWATRPPDWLACLDGVVRTRGAIMALDMEEVDPDDPEDDGADAEPADGTRSGGGATAQDDSDVAARAAALALRAMAGLPDDQPLLTEIDNGVVLVVT</sequence>
<name>A0A7W6RCF1_9PROT</name>
<feature type="compositionally biased region" description="Acidic residues" evidence="1">
    <location>
        <begin position="366"/>
        <end position="380"/>
    </location>
</feature>
<gene>
    <name evidence="2" type="ORF">GGD89_000996</name>
</gene>
<proteinExistence type="predicted"/>
<dbReference type="RefSeq" id="WP_184042996.1">
    <property type="nucleotide sequence ID" value="NZ_JACIGK010000005.1"/>
</dbReference>
<reference evidence="2 3" key="1">
    <citation type="submission" date="2020-08" db="EMBL/GenBank/DDBJ databases">
        <title>Genome sequencing of Purple Non-Sulfur Bacteria from various extreme environments.</title>
        <authorList>
            <person name="Mayer M."/>
        </authorList>
    </citation>
    <scope>NUCLEOTIDE SEQUENCE [LARGE SCALE GENOMIC DNA]</scope>
    <source>
        <strain evidence="2 3">JA131</strain>
    </source>
</reference>
<evidence type="ECO:0000313" key="3">
    <source>
        <dbReference type="Proteomes" id="UP000554286"/>
    </source>
</evidence>
<dbReference type="AlphaFoldDB" id="A0A7W6RCF1"/>
<dbReference type="SUPFAM" id="SSF53686">
    <property type="entry name" value="Tryptophan synthase beta subunit-like PLP-dependent enzymes"/>
    <property type="match status" value="1"/>
</dbReference>